<sequence length="127" mass="13365">MGAIYSICSSGEAVTEGPALVCSVSYGKEGTSSTTPGMSLTWQEKNDQLTVTIKNRKLQGNGYGPSTDDDETGGKVNLEDYRHPMDPVPSSKASVRPGPIQHGTPLMPYIPKQPAPPPSPSKPVGLP</sequence>
<dbReference type="PANTHER" id="PTHR37249:SF3">
    <property type="entry name" value="OS03G0206201 PROTEIN"/>
    <property type="match status" value="1"/>
</dbReference>
<reference evidence="2 3" key="1">
    <citation type="journal article" date="2021" name="BMC Genomics">
        <title>Datura genome reveals duplications of psychoactive alkaloid biosynthetic genes and high mutation rate following tissue culture.</title>
        <authorList>
            <person name="Rajewski A."/>
            <person name="Carter-House D."/>
            <person name="Stajich J."/>
            <person name="Litt A."/>
        </authorList>
    </citation>
    <scope>NUCLEOTIDE SEQUENCE [LARGE SCALE GENOMIC DNA]</scope>
    <source>
        <strain evidence="2">AR-01</strain>
    </source>
</reference>
<feature type="region of interest" description="Disordered" evidence="1">
    <location>
        <begin position="55"/>
        <end position="127"/>
    </location>
</feature>
<protein>
    <submittedName>
        <fullName evidence="2">Uncharacterized protein</fullName>
    </submittedName>
</protein>
<dbReference type="Proteomes" id="UP000823775">
    <property type="component" value="Unassembled WGS sequence"/>
</dbReference>
<proteinExistence type="predicted"/>
<keyword evidence="3" id="KW-1185">Reference proteome</keyword>
<evidence type="ECO:0000313" key="2">
    <source>
        <dbReference type="EMBL" id="MCD7448433.1"/>
    </source>
</evidence>
<dbReference type="EMBL" id="JACEIK010000061">
    <property type="protein sequence ID" value="MCD7448433.1"/>
    <property type="molecule type" value="Genomic_DNA"/>
</dbReference>
<comment type="caution">
    <text evidence="2">The sequence shown here is derived from an EMBL/GenBank/DDBJ whole genome shotgun (WGS) entry which is preliminary data.</text>
</comment>
<dbReference type="PANTHER" id="PTHR37249">
    <property type="entry name" value="OS03G0206201 PROTEIN"/>
    <property type="match status" value="1"/>
</dbReference>
<evidence type="ECO:0000313" key="3">
    <source>
        <dbReference type="Proteomes" id="UP000823775"/>
    </source>
</evidence>
<name>A0ABS8RP49_DATST</name>
<accession>A0ABS8RP49</accession>
<organism evidence="2 3">
    <name type="scientific">Datura stramonium</name>
    <name type="common">Jimsonweed</name>
    <name type="synonym">Common thornapple</name>
    <dbReference type="NCBI Taxonomy" id="4076"/>
    <lineage>
        <taxon>Eukaryota</taxon>
        <taxon>Viridiplantae</taxon>
        <taxon>Streptophyta</taxon>
        <taxon>Embryophyta</taxon>
        <taxon>Tracheophyta</taxon>
        <taxon>Spermatophyta</taxon>
        <taxon>Magnoliopsida</taxon>
        <taxon>eudicotyledons</taxon>
        <taxon>Gunneridae</taxon>
        <taxon>Pentapetalae</taxon>
        <taxon>asterids</taxon>
        <taxon>lamiids</taxon>
        <taxon>Solanales</taxon>
        <taxon>Solanaceae</taxon>
        <taxon>Solanoideae</taxon>
        <taxon>Datureae</taxon>
        <taxon>Datura</taxon>
    </lineage>
</organism>
<evidence type="ECO:0000256" key="1">
    <source>
        <dbReference type="SAM" id="MobiDB-lite"/>
    </source>
</evidence>
<gene>
    <name evidence="2" type="ORF">HAX54_041924</name>
</gene>
<feature type="compositionally biased region" description="Pro residues" evidence="1">
    <location>
        <begin position="111"/>
        <end position="127"/>
    </location>
</feature>